<dbReference type="InterPro" id="IPR013525">
    <property type="entry name" value="ABC2_TM"/>
</dbReference>
<evidence type="ECO:0000256" key="1">
    <source>
        <dbReference type="ARBA" id="ARBA00004141"/>
    </source>
</evidence>
<keyword evidence="5" id="KW-0046">Antibiotic resistance</keyword>
<feature type="transmembrane region" description="Helical" evidence="6">
    <location>
        <begin position="162"/>
        <end position="182"/>
    </location>
</feature>
<feature type="transmembrane region" description="Helical" evidence="6">
    <location>
        <begin position="77"/>
        <end position="98"/>
    </location>
</feature>
<feature type="transmembrane region" description="Helical" evidence="6">
    <location>
        <begin position="46"/>
        <end position="65"/>
    </location>
</feature>
<protein>
    <recommendedName>
        <fullName evidence="6">Transport permease protein</fullName>
    </recommendedName>
</protein>
<accession>A0ABV5T9W3</accession>
<keyword evidence="6" id="KW-1003">Cell membrane</keyword>
<feature type="domain" description="ABC transmembrane type-2" evidence="7">
    <location>
        <begin position="45"/>
        <end position="272"/>
    </location>
</feature>
<dbReference type="EMBL" id="JBHMBS010000004">
    <property type="protein sequence ID" value="MFB9675868.1"/>
    <property type="molecule type" value="Genomic_DNA"/>
</dbReference>
<keyword evidence="3 6" id="KW-1133">Transmembrane helix</keyword>
<proteinExistence type="inferred from homology"/>
<dbReference type="PRINTS" id="PR00164">
    <property type="entry name" value="ABC2TRNSPORT"/>
</dbReference>
<dbReference type="Proteomes" id="UP001589610">
    <property type="component" value="Unassembled WGS sequence"/>
</dbReference>
<evidence type="ECO:0000256" key="3">
    <source>
        <dbReference type="ARBA" id="ARBA00022989"/>
    </source>
</evidence>
<dbReference type="InterPro" id="IPR047817">
    <property type="entry name" value="ABC2_TM_bact-type"/>
</dbReference>
<dbReference type="PROSITE" id="PS51012">
    <property type="entry name" value="ABC_TM2"/>
    <property type="match status" value="1"/>
</dbReference>
<dbReference type="RefSeq" id="WP_386155870.1">
    <property type="nucleotide sequence ID" value="NZ_JBHMBS010000004.1"/>
</dbReference>
<dbReference type="InterPro" id="IPR051784">
    <property type="entry name" value="Nod_factor_ABC_transporter"/>
</dbReference>
<comment type="caution">
    <text evidence="8">The sequence shown here is derived from an EMBL/GenBank/DDBJ whole genome shotgun (WGS) entry which is preliminary data.</text>
</comment>
<keyword evidence="4 6" id="KW-0472">Membrane</keyword>
<evidence type="ECO:0000256" key="2">
    <source>
        <dbReference type="ARBA" id="ARBA00022692"/>
    </source>
</evidence>
<evidence type="ECO:0000256" key="6">
    <source>
        <dbReference type="RuleBase" id="RU361157"/>
    </source>
</evidence>
<dbReference type="Pfam" id="PF01061">
    <property type="entry name" value="ABC2_membrane"/>
    <property type="match status" value="1"/>
</dbReference>
<evidence type="ECO:0000256" key="4">
    <source>
        <dbReference type="ARBA" id="ARBA00023136"/>
    </source>
</evidence>
<keyword evidence="2 6" id="KW-0812">Transmembrane</keyword>
<keyword evidence="6" id="KW-0813">Transport</keyword>
<feature type="transmembrane region" description="Helical" evidence="6">
    <location>
        <begin position="136"/>
        <end position="156"/>
    </location>
</feature>
<comment type="similarity">
    <text evidence="6">Belongs to the ABC-2 integral membrane protein family.</text>
</comment>
<evidence type="ECO:0000259" key="7">
    <source>
        <dbReference type="PROSITE" id="PS51012"/>
    </source>
</evidence>
<feature type="transmembrane region" description="Helical" evidence="6">
    <location>
        <begin position="247"/>
        <end position="265"/>
    </location>
</feature>
<dbReference type="PANTHER" id="PTHR43229">
    <property type="entry name" value="NODULATION PROTEIN J"/>
    <property type="match status" value="1"/>
</dbReference>
<name>A0ABV5T9W3_9ACTN</name>
<evidence type="ECO:0000313" key="8">
    <source>
        <dbReference type="EMBL" id="MFB9675868.1"/>
    </source>
</evidence>
<gene>
    <name evidence="8" type="ORF">ACFFRH_10250</name>
</gene>
<dbReference type="PANTHER" id="PTHR43229:SF2">
    <property type="entry name" value="NODULATION PROTEIN J"/>
    <property type="match status" value="1"/>
</dbReference>
<organism evidence="8 9">
    <name type="scientific">Streptosporangium vulgare</name>
    <dbReference type="NCBI Taxonomy" id="46190"/>
    <lineage>
        <taxon>Bacteria</taxon>
        <taxon>Bacillati</taxon>
        <taxon>Actinomycetota</taxon>
        <taxon>Actinomycetes</taxon>
        <taxon>Streptosporangiales</taxon>
        <taxon>Streptosporangiaceae</taxon>
        <taxon>Streptosporangium</taxon>
    </lineage>
</organism>
<dbReference type="InterPro" id="IPR000412">
    <property type="entry name" value="ABC_2_transport"/>
</dbReference>
<feature type="transmembrane region" description="Helical" evidence="6">
    <location>
        <begin position="113"/>
        <end position="129"/>
    </location>
</feature>
<comment type="subcellular location">
    <subcellularLocation>
        <location evidence="6">Cell membrane</location>
        <topology evidence="6">Multi-pass membrane protein</topology>
    </subcellularLocation>
    <subcellularLocation>
        <location evidence="1">Membrane</location>
        <topology evidence="1">Multi-pass membrane protein</topology>
    </subcellularLocation>
</comment>
<reference evidence="8 9" key="1">
    <citation type="submission" date="2024-09" db="EMBL/GenBank/DDBJ databases">
        <authorList>
            <person name="Sun Q."/>
            <person name="Mori K."/>
        </authorList>
    </citation>
    <scope>NUCLEOTIDE SEQUENCE [LARGE SCALE GENOMIC DNA]</scope>
    <source>
        <strain evidence="8 9">JCM 3028</strain>
    </source>
</reference>
<evidence type="ECO:0000256" key="5">
    <source>
        <dbReference type="ARBA" id="ARBA00023251"/>
    </source>
</evidence>
<keyword evidence="9" id="KW-1185">Reference proteome</keyword>
<sequence>MPQNLETRVPDPEKDRVPPAVPRWGGAHFLVFRNLRVHTGGNPWTMAMYSIFEPILYLLAIGVGIGRLVGDVDGVNVTYAAFVAPGLLATAVMNSALYETMEGAFVKFTHERYYRAILFTPVSLTGIVAGEVAWAVLRGFVTAIGFLLVITVFGLVSWPDALVAAAGTLLVAFAFGSAGLAVTTRIRAWSDFQYVQLVLLPMFLFATTFYPVTVYPRVIQVIVELLPLYHAIQLLRGCALGRIDSGLVVSVLYLLVMGALGLVVARRRWARVMLH</sequence>
<evidence type="ECO:0000313" key="9">
    <source>
        <dbReference type="Proteomes" id="UP001589610"/>
    </source>
</evidence>
<feature type="transmembrane region" description="Helical" evidence="6">
    <location>
        <begin position="194"/>
        <end position="212"/>
    </location>
</feature>
<dbReference type="PIRSF" id="PIRSF006648">
    <property type="entry name" value="DrrB"/>
    <property type="match status" value="1"/>
</dbReference>